<feature type="domain" description="Glycosyl transferase family 1" evidence="1">
    <location>
        <begin position="192"/>
        <end position="352"/>
    </location>
</feature>
<dbReference type="Proteomes" id="UP000602381">
    <property type="component" value="Unassembled WGS sequence"/>
</dbReference>
<dbReference type="Pfam" id="PF13477">
    <property type="entry name" value="Glyco_trans_4_2"/>
    <property type="match status" value="1"/>
</dbReference>
<keyword evidence="3" id="KW-0808">Transferase</keyword>
<evidence type="ECO:0000313" key="4">
    <source>
        <dbReference type="Proteomes" id="UP000602381"/>
    </source>
</evidence>
<dbReference type="Gene3D" id="3.40.50.2000">
    <property type="entry name" value="Glycogen Phosphorylase B"/>
    <property type="match status" value="2"/>
</dbReference>
<dbReference type="EMBL" id="BMOV01000013">
    <property type="protein sequence ID" value="GGO16733.1"/>
    <property type="molecule type" value="Genomic_DNA"/>
</dbReference>
<dbReference type="GO" id="GO:0016740">
    <property type="term" value="F:transferase activity"/>
    <property type="evidence" value="ECO:0007669"/>
    <property type="project" value="UniProtKB-KW"/>
</dbReference>
<dbReference type="InterPro" id="IPR001296">
    <property type="entry name" value="Glyco_trans_1"/>
</dbReference>
<dbReference type="Pfam" id="PF00534">
    <property type="entry name" value="Glycos_transf_1"/>
    <property type="match status" value="1"/>
</dbReference>
<dbReference type="PANTHER" id="PTHR12526:SF638">
    <property type="entry name" value="SPORE COAT PROTEIN SA"/>
    <property type="match status" value="1"/>
</dbReference>
<dbReference type="InterPro" id="IPR028098">
    <property type="entry name" value="Glyco_trans_4-like_N"/>
</dbReference>
<evidence type="ECO:0000259" key="2">
    <source>
        <dbReference type="Pfam" id="PF13477"/>
    </source>
</evidence>
<evidence type="ECO:0000313" key="3">
    <source>
        <dbReference type="EMBL" id="GGO16733.1"/>
    </source>
</evidence>
<evidence type="ECO:0000259" key="1">
    <source>
        <dbReference type="Pfam" id="PF00534"/>
    </source>
</evidence>
<feature type="domain" description="Glycosyltransferase subfamily 4-like N-terminal" evidence="2">
    <location>
        <begin position="5"/>
        <end position="137"/>
    </location>
</feature>
<gene>
    <name evidence="3" type="ORF">GCM10007972_26100</name>
</gene>
<dbReference type="PANTHER" id="PTHR12526">
    <property type="entry name" value="GLYCOSYLTRANSFERASE"/>
    <property type="match status" value="1"/>
</dbReference>
<protein>
    <submittedName>
        <fullName evidence="3">Glycosyl transferase family 1</fullName>
    </submittedName>
</protein>
<organism evidence="3 4">
    <name type="scientific">Iodidimonas muriae</name>
    <dbReference type="NCBI Taxonomy" id="261467"/>
    <lineage>
        <taxon>Bacteria</taxon>
        <taxon>Pseudomonadati</taxon>
        <taxon>Pseudomonadota</taxon>
        <taxon>Alphaproteobacteria</taxon>
        <taxon>Iodidimonadales</taxon>
        <taxon>Iodidimonadaceae</taxon>
        <taxon>Iodidimonas</taxon>
    </lineage>
</organism>
<sequence length="381" mass="43124">MNKKKVLLIVDNRVEYLLSHRYSLISEARRLGYEVHATTLTDGNVDKLIDNGILFHPISKKRRTGSVIDEFVLLLNLFKIFRTVKPTLIHNITIRSILYGGFLSCFRRKCSIVNSFTGLGYIFTDDKFIVNLLRRIVGVFLKYTLIINGAGNIFQNRDDYNLFVGNGWVASNKNIIIRGSGVNLNKFNCINKKFNEVVILYPARLIEHKGIYEFIEAARIVHNDFPDVKFMVAGDIDTDNPTAIDSKILNEWRKLEFIDFLGHRDDMPSIFNNASIVCLPTYREGMPKSLIEAAASGCALISTDVPGCREIVEDGVNGFLVPPRDPIALAEAMCKLITDKKRCKEMGMMARKTAEKEYSVENIVSLTLSFYEEVLNSSSTK</sequence>
<dbReference type="SUPFAM" id="SSF53756">
    <property type="entry name" value="UDP-Glycosyltransferase/glycogen phosphorylase"/>
    <property type="match status" value="1"/>
</dbReference>
<reference evidence="4" key="1">
    <citation type="journal article" date="2019" name="Int. J. Syst. Evol. Microbiol.">
        <title>The Global Catalogue of Microorganisms (GCM) 10K type strain sequencing project: providing services to taxonomists for standard genome sequencing and annotation.</title>
        <authorList>
            <consortium name="The Broad Institute Genomics Platform"/>
            <consortium name="The Broad Institute Genome Sequencing Center for Infectious Disease"/>
            <person name="Wu L."/>
            <person name="Ma J."/>
        </authorList>
    </citation>
    <scope>NUCLEOTIDE SEQUENCE [LARGE SCALE GENOMIC DNA]</scope>
    <source>
        <strain evidence="4">JCM 17843</strain>
    </source>
</reference>
<dbReference type="RefSeq" id="WP_150006433.1">
    <property type="nucleotide sequence ID" value="NZ_BMOV01000013.1"/>
</dbReference>
<dbReference type="CDD" id="cd03808">
    <property type="entry name" value="GT4_CapM-like"/>
    <property type="match status" value="1"/>
</dbReference>
<accession>A0ABQ2LG41</accession>
<comment type="caution">
    <text evidence="3">The sequence shown here is derived from an EMBL/GenBank/DDBJ whole genome shotgun (WGS) entry which is preliminary data.</text>
</comment>
<name>A0ABQ2LG41_9PROT</name>
<keyword evidence="4" id="KW-1185">Reference proteome</keyword>
<proteinExistence type="predicted"/>